<proteinExistence type="predicted"/>
<reference evidence="5 6" key="1">
    <citation type="submission" date="2018-08" db="EMBL/GenBank/DDBJ databases">
        <title>A genome reference for cultivated species of the human gut microbiota.</title>
        <authorList>
            <person name="Zou Y."/>
            <person name="Xue W."/>
            <person name="Luo G."/>
        </authorList>
    </citation>
    <scope>NUCLEOTIDE SEQUENCE [LARGE SCALE GENOMIC DNA]</scope>
    <source>
        <strain evidence="5 6">AM07-24</strain>
    </source>
</reference>
<accession>A0A415E0V3</accession>
<evidence type="ECO:0000256" key="3">
    <source>
        <dbReference type="ARBA" id="ARBA00023163"/>
    </source>
</evidence>
<evidence type="ECO:0000313" key="6">
    <source>
        <dbReference type="Proteomes" id="UP000284841"/>
    </source>
</evidence>
<keyword evidence="1" id="KW-0805">Transcription regulation</keyword>
<dbReference type="SUPFAM" id="SSF46785">
    <property type="entry name" value="Winged helix' DNA-binding domain"/>
    <property type="match status" value="1"/>
</dbReference>
<dbReference type="RefSeq" id="WP_067533941.1">
    <property type="nucleotide sequence ID" value="NZ_AP025567.1"/>
</dbReference>
<dbReference type="Proteomes" id="UP000284841">
    <property type="component" value="Unassembled WGS sequence"/>
</dbReference>
<dbReference type="InterPro" id="IPR036388">
    <property type="entry name" value="WH-like_DNA-bd_sf"/>
</dbReference>
<comment type="caution">
    <text evidence="5">The sequence shown here is derived from an EMBL/GenBank/DDBJ whole genome shotgun (WGS) entry which is preliminary data.</text>
</comment>
<dbReference type="InterPro" id="IPR011711">
    <property type="entry name" value="GntR_C"/>
</dbReference>
<evidence type="ECO:0000256" key="1">
    <source>
        <dbReference type="ARBA" id="ARBA00023015"/>
    </source>
</evidence>
<dbReference type="Pfam" id="PF07729">
    <property type="entry name" value="FCD"/>
    <property type="match status" value="1"/>
</dbReference>
<evidence type="ECO:0000259" key="4">
    <source>
        <dbReference type="SMART" id="SM00895"/>
    </source>
</evidence>
<dbReference type="PANTHER" id="PTHR43537:SF45">
    <property type="entry name" value="GNTR FAMILY REGULATORY PROTEIN"/>
    <property type="match status" value="1"/>
</dbReference>
<dbReference type="Gene3D" id="1.20.120.530">
    <property type="entry name" value="GntR ligand-binding domain-like"/>
    <property type="match status" value="1"/>
</dbReference>
<feature type="domain" description="GntR C-terminal" evidence="4">
    <location>
        <begin position="97"/>
        <end position="219"/>
    </location>
</feature>
<protein>
    <submittedName>
        <fullName evidence="5">FCD domain-containing protein</fullName>
    </submittedName>
</protein>
<dbReference type="EMBL" id="QRMS01000003">
    <property type="protein sequence ID" value="RHJ87228.1"/>
    <property type="molecule type" value="Genomic_DNA"/>
</dbReference>
<evidence type="ECO:0000256" key="2">
    <source>
        <dbReference type="ARBA" id="ARBA00023125"/>
    </source>
</evidence>
<keyword evidence="2" id="KW-0238">DNA-binding</keyword>
<dbReference type="Gene3D" id="1.10.10.10">
    <property type="entry name" value="Winged helix-like DNA-binding domain superfamily/Winged helix DNA-binding domain"/>
    <property type="match status" value="1"/>
</dbReference>
<dbReference type="OrthoDB" id="9799482at2"/>
<evidence type="ECO:0000313" key="5">
    <source>
        <dbReference type="EMBL" id="RHJ87228.1"/>
    </source>
</evidence>
<name>A0A415E0V3_9FIRM</name>
<dbReference type="SUPFAM" id="SSF48008">
    <property type="entry name" value="GntR ligand-binding domain-like"/>
    <property type="match status" value="1"/>
</dbReference>
<keyword evidence="6" id="KW-1185">Reference proteome</keyword>
<dbReference type="SMART" id="SM00895">
    <property type="entry name" value="FCD"/>
    <property type="match status" value="1"/>
</dbReference>
<dbReference type="STRING" id="1776384.GCA_900086585_00695"/>
<dbReference type="GO" id="GO:0003677">
    <property type="term" value="F:DNA binding"/>
    <property type="evidence" value="ECO:0007669"/>
    <property type="project" value="UniProtKB-KW"/>
</dbReference>
<dbReference type="PANTHER" id="PTHR43537">
    <property type="entry name" value="TRANSCRIPTIONAL REGULATOR, GNTR FAMILY"/>
    <property type="match status" value="1"/>
</dbReference>
<dbReference type="AlphaFoldDB" id="A0A415E0V3"/>
<dbReference type="InterPro" id="IPR036390">
    <property type="entry name" value="WH_DNA-bd_sf"/>
</dbReference>
<keyword evidence="3" id="KW-0804">Transcription</keyword>
<gene>
    <name evidence="5" type="ORF">DW099_11035</name>
</gene>
<dbReference type="InterPro" id="IPR008920">
    <property type="entry name" value="TF_FadR/GntR_C"/>
</dbReference>
<organism evidence="5 6">
    <name type="scientific">Emergencia timonensis</name>
    <dbReference type="NCBI Taxonomy" id="1776384"/>
    <lineage>
        <taxon>Bacteria</taxon>
        <taxon>Bacillati</taxon>
        <taxon>Bacillota</taxon>
        <taxon>Clostridia</taxon>
        <taxon>Peptostreptococcales</taxon>
        <taxon>Anaerovoracaceae</taxon>
        <taxon>Emergencia</taxon>
    </lineage>
</organism>
<sequence length="230" mass="25929">MKKLTMTTLLETIKECISPVGAAYLSKQLDASVATIGRMLKQAEENGYITSISNKGRIITPKGETFLESQMTQVELLQNAEEVIALAFSEDPKHSKDILEFRRLVEPYAVRCATIRATEEDLHEMRDLDFEHRYVTRKGESGSEQDLKMHLKFAELSGNSALFQVLRLLLTENNVYQYFSAITTMGEAGSYKDHEVILKAVYERDADAAAAAMEEHLDNLIKIVSKSMEN</sequence>